<reference evidence="7" key="1">
    <citation type="submission" date="2023-03" db="EMBL/GenBank/DDBJ databases">
        <authorList>
            <person name="Julca I."/>
        </authorList>
    </citation>
    <scope>NUCLEOTIDE SEQUENCE</scope>
</reference>
<dbReference type="GO" id="GO:0008289">
    <property type="term" value="F:lipid binding"/>
    <property type="evidence" value="ECO:0007669"/>
    <property type="project" value="InterPro"/>
</dbReference>
<proteinExistence type="predicted"/>
<keyword evidence="5" id="KW-0539">Nucleus</keyword>
<dbReference type="InterPro" id="IPR042160">
    <property type="entry name" value="HD-Zip_IV"/>
</dbReference>
<evidence type="ECO:0000256" key="5">
    <source>
        <dbReference type="ARBA" id="ARBA00023242"/>
    </source>
</evidence>
<evidence type="ECO:0000256" key="4">
    <source>
        <dbReference type="ARBA" id="ARBA00023163"/>
    </source>
</evidence>
<accession>A0AAV1BYM4</accession>
<evidence type="ECO:0000259" key="6">
    <source>
        <dbReference type="PROSITE" id="PS50848"/>
    </source>
</evidence>
<dbReference type="EMBL" id="OX459118">
    <property type="protein sequence ID" value="CAI9088474.1"/>
    <property type="molecule type" value="Genomic_DNA"/>
</dbReference>
<dbReference type="InterPro" id="IPR023393">
    <property type="entry name" value="START-like_dom_sf"/>
</dbReference>
<name>A0AAV1BYM4_OLDCO</name>
<dbReference type="PANTHER" id="PTHR45654">
    <property type="entry name" value="HOMEOBOX-LEUCINE ZIPPER PROTEIN MERISTEM L1"/>
    <property type="match status" value="1"/>
</dbReference>
<dbReference type="PROSITE" id="PS50848">
    <property type="entry name" value="START"/>
    <property type="match status" value="1"/>
</dbReference>
<evidence type="ECO:0000313" key="8">
    <source>
        <dbReference type="Proteomes" id="UP001161247"/>
    </source>
</evidence>
<dbReference type="PANTHER" id="PTHR45654:SF15">
    <property type="entry name" value="HOMEOBOX-LEUCINE ZIPPER PROTEIN PROTODERMAL FACTOR 2-LIKE"/>
    <property type="match status" value="1"/>
</dbReference>
<dbReference type="SMART" id="SM00234">
    <property type="entry name" value="START"/>
    <property type="match status" value="1"/>
</dbReference>
<evidence type="ECO:0000256" key="1">
    <source>
        <dbReference type="ARBA" id="ARBA00023015"/>
    </source>
</evidence>
<dbReference type="Proteomes" id="UP001161247">
    <property type="component" value="Chromosome 1"/>
</dbReference>
<dbReference type="SUPFAM" id="SSF55961">
    <property type="entry name" value="Bet v1-like"/>
    <property type="match status" value="1"/>
</dbReference>
<dbReference type="Pfam" id="PF25797">
    <property type="entry name" value="PDF2_C"/>
    <property type="match status" value="1"/>
</dbReference>
<keyword evidence="4" id="KW-0804">Transcription</keyword>
<feature type="domain" description="START" evidence="6">
    <location>
        <begin position="44"/>
        <end position="313"/>
    </location>
</feature>
<dbReference type="GO" id="GO:0003677">
    <property type="term" value="F:DNA binding"/>
    <property type="evidence" value="ECO:0007669"/>
    <property type="project" value="UniProtKB-KW"/>
</dbReference>
<evidence type="ECO:0000313" key="7">
    <source>
        <dbReference type="EMBL" id="CAI9088474.1"/>
    </source>
</evidence>
<keyword evidence="8" id="KW-1185">Reference proteome</keyword>
<dbReference type="Gene3D" id="3.30.530.20">
    <property type="match status" value="1"/>
</dbReference>
<sequence length="573" mass="63344">MDLDPPFSSSGVSHEHIKDPPFIGKDNNNFKSATDLLLSFSLLAEENKAKIQHLVVAASEELKQLVLEKEPFWMIDKHSEMEVLNNTEYNRRFSCLDATLEEVIRVITTGGPVELPEFNKNSETLNVDKSFPKLSAENDFSSMEIEASRAVGFVSADPLSLAKMVIDVEQWSSAFSNIVTRASNLGILSTGELGTPNGNLQVVTAELHFPSPLVRTREICFARYCKQLGTDTWLVVDVSLESIFPNLALRCRRRPSGCLIEALNKGSSKVTWVENNAISDGSLGGMFGRASALAFGAKRWIATLERKFDWKYTLEQFDHTTSPTKKKKKKNAGRKSLLTLADRMVRKFDANVTSCSANQWRSLPITGAENILIKTGINHGQSVSPPVVTVTIATSVRLQKSQKDVFKVLCSVNERDKWDILSHDRVAQEIEQISFGPDPANTVSLLLSMPRSVIEAEDKAKAKKKKEIMYVQETISDSVGLYVIYSPINKAAMHHIMDGKDPDIVSILPSGFVVFPDPDSGGSILTIAFEILDGNLCNPEQQLPPQSVATAYSIIKITLDLIKAAIQQSDDQK</sequence>
<protein>
    <submittedName>
        <fullName evidence="7">OLC1v1022809C1</fullName>
    </submittedName>
</protein>
<dbReference type="InterPro" id="IPR002913">
    <property type="entry name" value="START_lipid-bd_dom"/>
</dbReference>
<keyword evidence="3" id="KW-0371">Homeobox</keyword>
<dbReference type="AlphaFoldDB" id="A0AAV1BYM4"/>
<evidence type="ECO:0000256" key="3">
    <source>
        <dbReference type="ARBA" id="ARBA00023155"/>
    </source>
</evidence>
<gene>
    <name evidence="7" type="ORF">OLC1_LOCUS1047</name>
</gene>
<evidence type="ECO:0000256" key="2">
    <source>
        <dbReference type="ARBA" id="ARBA00023125"/>
    </source>
</evidence>
<dbReference type="Pfam" id="PF01852">
    <property type="entry name" value="START"/>
    <property type="match status" value="1"/>
</dbReference>
<keyword evidence="2" id="KW-0238">DNA-binding</keyword>
<organism evidence="7 8">
    <name type="scientific">Oldenlandia corymbosa var. corymbosa</name>
    <dbReference type="NCBI Taxonomy" id="529605"/>
    <lineage>
        <taxon>Eukaryota</taxon>
        <taxon>Viridiplantae</taxon>
        <taxon>Streptophyta</taxon>
        <taxon>Embryophyta</taxon>
        <taxon>Tracheophyta</taxon>
        <taxon>Spermatophyta</taxon>
        <taxon>Magnoliopsida</taxon>
        <taxon>eudicotyledons</taxon>
        <taxon>Gunneridae</taxon>
        <taxon>Pentapetalae</taxon>
        <taxon>asterids</taxon>
        <taxon>lamiids</taxon>
        <taxon>Gentianales</taxon>
        <taxon>Rubiaceae</taxon>
        <taxon>Rubioideae</taxon>
        <taxon>Spermacoceae</taxon>
        <taxon>Hedyotis-Oldenlandia complex</taxon>
        <taxon>Oldenlandia</taxon>
    </lineage>
</organism>
<dbReference type="InterPro" id="IPR057993">
    <property type="entry name" value="HD-Zip_IV_C"/>
</dbReference>
<keyword evidence="1" id="KW-0805">Transcription regulation</keyword>